<feature type="region of interest" description="Disordered" evidence="2">
    <location>
        <begin position="139"/>
        <end position="172"/>
    </location>
</feature>
<name>A0A2P6N4D3_9EUKA</name>
<dbReference type="Gene3D" id="6.10.280.150">
    <property type="match status" value="1"/>
</dbReference>
<dbReference type="PANTHER" id="PTHR45691:SF6">
    <property type="entry name" value="PROTEIN DIAPHANOUS"/>
    <property type="match status" value="1"/>
</dbReference>
<dbReference type="GO" id="GO:0003779">
    <property type="term" value="F:actin binding"/>
    <property type="evidence" value="ECO:0007669"/>
    <property type="project" value="InterPro"/>
</dbReference>
<keyword evidence="5" id="KW-1185">Reference proteome</keyword>
<evidence type="ECO:0000259" key="3">
    <source>
        <dbReference type="PROSITE" id="PS51082"/>
    </source>
</evidence>
<dbReference type="SMART" id="SM00246">
    <property type="entry name" value="WH2"/>
    <property type="match status" value="1"/>
</dbReference>
<dbReference type="EMBL" id="MDYQ01000207">
    <property type="protein sequence ID" value="PRP78819.1"/>
    <property type="molecule type" value="Genomic_DNA"/>
</dbReference>
<feature type="compositionally biased region" description="Pro residues" evidence="2">
    <location>
        <begin position="309"/>
        <end position="323"/>
    </location>
</feature>
<evidence type="ECO:0000256" key="2">
    <source>
        <dbReference type="SAM" id="MobiDB-lite"/>
    </source>
</evidence>
<sequence length="455" mass="49238">MPTEAEKLAEQKMREAYAKAGINFDAVASKTQEQQKKREQPPPQPQTTGGFFSNVTKIFHRQDEEQAPAASEISGPVNVKHEGFVRLDKEGGLFQTQNLPREYQEVIDKLNATLTSLGVSAITQKEAAMVLKLLPSIIGKSSQGPPPPPPQSRPVSDHISAPSFNNRASNVPAGPHAELLNMIKQNEVTIAGLRNEKNELNKRLTQAVQEIQTFRAGQQKEQSELQSLRNDVARLRTNTAGVALESEVRAKIEADVKSRTAAVESENLTLQKKLNALQQELDNTKHLLDQERDKNHSAQAFNLINSGDLPPPIFSAPPPPPPVAGGHHPAGSIPPPPPSFGGPLPPPPPPPSAGVPPPPPLAGGLKLPSAGSLKPVDRTAHPAQAPPPVDDRNRLLDAIRGGANLKHVAEEEKRATVQASDQSVINLIAKALIDRRNVIKEDHTDNDNDNLEDWL</sequence>
<keyword evidence="1" id="KW-0175">Coiled coil</keyword>
<dbReference type="Proteomes" id="UP000241769">
    <property type="component" value="Unassembled WGS sequence"/>
</dbReference>
<gene>
    <name evidence="4" type="ORF">PROFUN_00992</name>
</gene>
<feature type="compositionally biased region" description="Low complexity" evidence="2">
    <location>
        <begin position="362"/>
        <end position="373"/>
    </location>
</feature>
<dbReference type="GO" id="GO:0030041">
    <property type="term" value="P:actin filament polymerization"/>
    <property type="evidence" value="ECO:0007669"/>
    <property type="project" value="TreeGrafter"/>
</dbReference>
<feature type="region of interest" description="Disordered" evidence="2">
    <location>
        <begin position="302"/>
        <end position="393"/>
    </location>
</feature>
<organism evidence="4 5">
    <name type="scientific">Planoprotostelium fungivorum</name>
    <dbReference type="NCBI Taxonomy" id="1890364"/>
    <lineage>
        <taxon>Eukaryota</taxon>
        <taxon>Amoebozoa</taxon>
        <taxon>Evosea</taxon>
        <taxon>Variosea</taxon>
        <taxon>Cavosteliida</taxon>
        <taxon>Cavosteliaceae</taxon>
        <taxon>Planoprotostelium</taxon>
    </lineage>
</organism>
<reference evidence="4 5" key="1">
    <citation type="journal article" date="2018" name="Genome Biol. Evol.">
        <title>Multiple Roots of Fruiting Body Formation in Amoebozoa.</title>
        <authorList>
            <person name="Hillmann F."/>
            <person name="Forbes G."/>
            <person name="Novohradska S."/>
            <person name="Ferling I."/>
            <person name="Riege K."/>
            <person name="Groth M."/>
            <person name="Westermann M."/>
            <person name="Marz M."/>
            <person name="Spaller T."/>
            <person name="Winckler T."/>
            <person name="Schaap P."/>
            <person name="Glockner G."/>
        </authorList>
    </citation>
    <scope>NUCLEOTIDE SEQUENCE [LARGE SCALE GENOMIC DNA]</scope>
    <source>
        <strain evidence="4 5">Jena</strain>
    </source>
</reference>
<evidence type="ECO:0000313" key="5">
    <source>
        <dbReference type="Proteomes" id="UP000241769"/>
    </source>
</evidence>
<dbReference type="InterPro" id="IPR051412">
    <property type="entry name" value="Formin_Homology_Diaphanous_sf"/>
</dbReference>
<feature type="region of interest" description="Disordered" evidence="2">
    <location>
        <begin position="24"/>
        <end position="53"/>
    </location>
</feature>
<proteinExistence type="predicted"/>
<evidence type="ECO:0000313" key="4">
    <source>
        <dbReference type="EMBL" id="PRP78819.1"/>
    </source>
</evidence>
<dbReference type="STRING" id="1890364.A0A2P6N4D3"/>
<evidence type="ECO:0000256" key="1">
    <source>
        <dbReference type="SAM" id="Coils"/>
    </source>
</evidence>
<protein>
    <recommendedName>
        <fullName evidence="3">WH2 domain-containing protein</fullName>
    </recommendedName>
</protein>
<dbReference type="InterPro" id="IPR003124">
    <property type="entry name" value="WH2_dom"/>
</dbReference>
<feature type="domain" description="WH2" evidence="3">
    <location>
        <begin position="391"/>
        <end position="408"/>
    </location>
</feature>
<feature type="compositionally biased region" description="Pro residues" evidence="2">
    <location>
        <begin position="332"/>
        <end position="361"/>
    </location>
</feature>
<comment type="caution">
    <text evidence="4">The sequence shown here is derived from an EMBL/GenBank/DDBJ whole genome shotgun (WGS) entry which is preliminary data.</text>
</comment>
<dbReference type="InParanoid" id="A0A2P6N4D3"/>
<dbReference type="PANTHER" id="PTHR45691">
    <property type="entry name" value="PROTEIN DIAPHANOUS"/>
    <property type="match status" value="1"/>
</dbReference>
<dbReference type="PROSITE" id="PS51082">
    <property type="entry name" value="WH2"/>
    <property type="match status" value="1"/>
</dbReference>
<dbReference type="GO" id="GO:0005884">
    <property type="term" value="C:actin filament"/>
    <property type="evidence" value="ECO:0007669"/>
    <property type="project" value="TreeGrafter"/>
</dbReference>
<feature type="coiled-coil region" evidence="1">
    <location>
        <begin position="183"/>
        <end position="294"/>
    </location>
</feature>
<dbReference type="AlphaFoldDB" id="A0A2P6N4D3"/>
<accession>A0A2P6N4D3</accession>